<dbReference type="OrthoDB" id="581683at2"/>
<dbReference type="Gene3D" id="3.10.450.50">
    <property type="match status" value="1"/>
</dbReference>
<dbReference type="AlphaFoldDB" id="A0A255Z025"/>
<gene>
    <name evidence="2" type="ORF">CHU95_12730</name>
</gene>
<dbReference type="InterPro" id="IPR032710">
    <property type="entry name" value="NTF2-like_dom_sf"/>
</dbReference>
<keyword evidence="3" id="KW-1185">Reference proteome</keyword>
<dbReference type="RefSeq" id="WP_094456702.1">
    <property type="nucleotide sequence ID" value="NZ_NOXU01000029.1"/>
</dbReference>
<proteinExistence type="predicted"/>
<reference evidence="2 3" key="1">
    <citation type="submission" date="2017-07" db="EMBL/GenBank/DDBJ databases">
        <title>Niveispirillum cyanobacteriorum sp. nov., isolated from cyanobacterial aggregates in a eutrophic lake.</title>
        <authorList>
            <person name="Cai H."/>
        </authorList>
    </citation>
    <scope>NUCLEOTIDE SEQUENCE [LARGE SCALE GENOMIC DNA]</scope>
    <source>
        <strain evidence="3">TH1-14</strain>
    </source>
</reference>
<organism evidence="2 3">
    <name type="scientific">Niveispirillum lacus</name>
    <dbReference type="NCBI Taxonomy" id="1981099"/>
    <lineage>
        <taxon>Bacteria</taxon>
        <taxon>Pseudomonadati</taxon>
        <taxon>Pseudomonadota</taxon>
        <taxon>Alphaproteobacteria</taxon>
        <taxon>Rhodospirillales</taxon>
        <taxon>Azospirillaceae</taxon>
        <taxon>Niveispirillum</taxon>
    </lineage>
</organism>
<protein>
    <recommendedName>
        <fullName evidence="1">SnoaL-like domain-containing protein</fullName>
    </recommendedName>
</protein>
<sequence length="167" mass="18580">MTDLDILLAKQALHDLNMAYNRAVDRADEALLRSVWHPGATVDFGYFTGSATEFCGLAVGATGGLARSFHMAGNEWFEVRGDKAVGEVYSLTLAAAAGADTDSILYGRYLDRYERRDGVWKFSHRQYLMDWNASPPRSVSWDQGVFALMRHRGGHAPNDAVYALWDT</sequence>
<evidence type="ECO:0000313" key="2">
    <source>
        <dbReference type="EMBL" id="OYQ34294.1"/>
    </source>
</evidence>
<dbReference type="EMBL" id="NOXU01000029">
    <property type="protein sequence ID" value="OYQ34294.1"/>
    <property type="molecule type" value="Genomic_DNA"/>
</dbReference>
<evidence type="ECO:0000259" key="1">
    <source>
        <dbReference type="Pfam" id="PF13577"/>
    </source>
</evidence>
<dbReference type="Pfam" id="PF13577">
    <property type="entry name" value="SnoaL_4"/>
    <property type="match status" value="1"/>
</dbReference>
<comment type="caution">
    <text evidence="2">The sequence shown here is derived from an EMBL/GenBank/DDBJ whole genome shotgun (WGS) entry which is preliminary data.</text>
</comment>
<dbReference type="InterPro" id="IPR037401">
    <property type="entry name" value="SnoaL-like"/>
</dbReference>
<evidence type="ECO:0000313" key="3">
    <source>
        <dbReference type="Proteomes" id="UP000216998"/>
    </source>
</evidence>
<accession>A0A255Z025</accession>
<name>A0A255Z025_9PROT</name>
<dbReference type="Proteomes" id="UP000216998">
    <property type="component" value="Unassembled WGS sequence"/>
</dbReference>
<feature type="domain" description="SnoaL-like" evidence="1">
    <location>
        <begin position="7"/>
        <end position="125"/>
    </location>
</feature>
<dbReference type="SUPFAM" id="SSF54427">
    <property type="entry name" value="NTF2-like"/>
    <property type="match status" value="1"/>
</dbReference>